<organism evidence="1 2">
    <name type="scientific">Lithospermum erythrorhizon</name>
    <name type="common">Purple gromwell</name>
    <name type="synonym">Lithospermum officinale var. erythrorhizon</name>
    <dbReference type="NCBI Taxonomy" id="34254"/>
    <lineage>
        <taxon>Eukaryota</taxon>
        <taxon>Viridiplantae</taxon>
        <taxon>Streptophyta</taxon>
        <taxon>Embryophyta</taxon>
        <taxon>Tracheophyta</taxon>
        <taxon>Spermatophyta</taxon>
        <taxon>Magnoliopsida</taxon>
        <taxon>eudicotyledons</taxon>
        <taxon>Gunneridae</taxon>
        <taxon>Pentapetalae</taxon>
        <taxon>asterids</taxon>
        <taxon>lamiids</taxon>
        <taxon>Boraginales</taxon>
        <taxon>Boraginaceae</taxon>
        <taxon>Boraginoideae</taxon>
        <taxon>Lithospermeae</taxon>
        <taxon>Lithospermum</taxon>
    </lineage>
</organism>
<evidence type="ECO:0000313" key="1">
    <source>
        <dbReference type="EMBL" id="GAA0139008.1"/>
    </source>
</evidence>
<sequence length="299" mass="33875">MKTNLSLTSSEFTLAYSGLNCVRNSGICCLCYSFKIVSKKTNTKQSSSSPQGPELPPRITTNLKQNLTFLKLWKEFQRRKSSTPKPATSYRRKKVEKEILPEDTEVYRDPTLTLYYTNQDIETAAPVLLVDGYNVCGYWAKLKKHFMIGRLDIARQKLIDELVNFSMLREVKVVVVFDAMMSGMPSHKETFIGVDVVFSSETCADAWIEKEVVALREDGCPKVWVVTSDQCQQHAAHGAGAFVWTSKALVSEIKTSQKEVEQMLQEQRSTSMQGKLLKHNLDSEVVDALKDLRDQLSKE</sequence>
<dbReference type="Pfam" id="PF05991">
    <property type="entry name" value="NYN_YacP"/>
    <property type="match status" value="1"/>
</dbReference>
<proteinExistence type="predicted"/>
<reference evidence="1 2" key="1">
    <citation type="submission" date="2024-01" db="EMBL/GenBank/DDBJ databases">
        <title>The complete chloroplast genome sequence of Lithospermum erythrorhizon: insights into the phylogenetic relationship among Boraginaceae species and the maternal lineages of purple gromwells.</title>
        <authorList>
            <person name="Okada T."/>
            <person name="Watanabe K."/>
        </authorList>
    </citation>
    <scope>NUCLEOTIDE SEQUENCE [LARGE SCALE GENOMIC DNA]</scope>
</reference>
<dbReference type="PANTHER" id="PTHR34547:SF1">
    <property type="entry name" value="YACP-LIKE NYN DOMAIN PROTEIN"/>
    <property type="match status" value="1"/>
</dbReference>
<evidence type="ECO:0008006" key="3">
    <source>
        <dbReference type="Google" id="ProtNLM"/>
    </source>
</evidence>
<dbReference type="Proteomes" id="UP001454036">
    <property type="component" value="Unassembled WGS sequence"/>
</dbReference>
<gene>
    <name evidence="1" type="ORF">LIER_00640</name>
</gene>
<accession>A0AAV3NML5</accession>
<dbReference type="PANTHER" id="PTHR34547">
    <property type="entry name" value="YACP-LIKE NYN DOMAIN PROTEIN"/>
    <property type="match status" value="1"/>
</dbReference>
<protein>
    <recommendedName>
        <fullName evidence="3">YacP-like NYN domain protein</fullName>
    </recommendedName>
</protein>
<comment type="caution">
    <text evidence="1">The sequence shown here is derived from an EMBL/GenBank/DDBJ whole genome shotgun (WGS) entry which is preliminary data.</text>
</comment>
<dbReference type="CDD" id="cd10912">
    <property type="entry name" value="PIN_YacP-like"/>
    <property type="match status" value="1"/>
</dbReference>
<dbReference type="EMBL" id="BAABME010000050">
    <property type="protein sequence ID" value="GAA0139008.1"/>
    <property type="molecule type" value="Genomic_DNA"/>
</dbReference>
<name>A0AAV3NML5_LITER</name>
<keyword evidence="2" id="KW-1185">Reference proteome</keyword>
<dbReference type="AlphaFoldDB" id="A0AAV3NML5"/>
<dbReference type="InterPro" id="IPR010298">
    <property type="entry name" value="YacP-like"/>
</dbReference>
<evidence type="ECO:0000313" key="2">
    <source>
        <dbReference type="Proteomes" id="UP001454036"/>
    </source>
</evidence>